<reference evidence="1" key="2">
    <citation type="submission" date="2016-04" db="EMBL/GenBank/DDBJ databases">
        <authorList>
            <person name="Ramsay J.P."/>
        </authorList>
    </citation>
    <scope>NUCLEOTIDE SEQUENCE</scope>
    <source>
        <strain evidence="1">WBG7410</strain>
        <plasmid evidence="1">pWBG707</plasmid>
    </source>
</reference>
<reference evidence="1" key="1">
    <citation type="journal article" date="1992" name="FEMS Microbiol. Lett.">
        <title>Conjugative trimethoprim resistance in Staphylococcus aureus.</title>
        <authorList>
            <person name="Udo E.E."/>
            <person name="Wei M.Q."/>
            <person name="Grubb W.B."/>
        </authorList>
    </citation>
    <scope>NUCLEOTIDE SEQUENCE</scope>
    <source>
        <strain evidence="1">WBG7410</strain>
        <plasmid evidence="1">pWBG707</plasmid>
    </source>
</reference>
<gene>
    <name evidence="1" type="ORF">pWBG707_00006</name>
</gene>
<proteinExistence type="predicted"/>
<name>A0A1B1P6I4_STAAU</name>
<geneLocation type="plasmid" evidence="1">
    <name>pWBG707</name>
</geneLocation>
<organism evidence="1">
    <name type="scientific">Staphylococcus aureus</name>
    <dbReference type="NCBI Taxonomy" id="1280"/>
    <lineage>
        <taxon>Bacteria</taxon>
        <taxon>Bacillati</taxon>
        <taxon>Bacillota</taxon>
        <taxon>Bacilli</taxon>
        <taxon>Bacillales</taxon>
        <taxon>Staphylococcaceae</taxon>
        <taxon>Staphylococcus</taxon>
    </lineage>
</organism>
<sequence length="118" mass="14022">MHKGYFKVINSYEITKWNNGDEYGHYIMSVAKFKEGKPILVLQERQSKYVHARLLDSYQPCAVNKVLNDMLVKLEPKSITLYVGIKESPYREVEKIINCKLYVYRDFKRFCCKVEFIV</sequence>
<accession>A0A1B1P6I4</accession>
<dbReference type="AlphaFoldDB" id="A0A1B1P6I4"/>
<protein>
    <submittedName>
        <fullName evidence="1">Uncharacterized protein</fullName>
    </submittedName>
</protein>
<keyword evidence="1" id="KW-0614">Plasmid</keyword>
<dbReference type="RefSeq" id="WP_172687477.1">
    <property type="nucleotide sequence ID" value="NZ_KX149097.1"/>
</dbReference>
<dbReference type="EMBL" id="KX149097">
    <property type="protein sequence ID" value="ANS91819.1"/>
    <property type="molecule type" value="Genomic_DNA"/>
</dbReference>
<evidence type="ECO:0000313" key="1">
    <source>
        <dbReference type="EMBL" id="ANS91819.1"/>
    </source>
</evidence>